<keyword evidence="4 6" id="KW-1133">Transmembrane helix</keyword>
<dbReference type="RefSeq" id="WP_159750691.1">
    <property type="nucleotide sequence ID" value="NZ_WUQX01000001.1"/>
</dbReference>
<dbReference type="EMBL" id="WUQX01000001">
    <property type="protein sequence ID" value="MXP75435.1"/>
    <property type="molecule type" value="Genomic_DNA"/>
</dbReference>
<feature type="transmembrane region" description="Helical" evidence="6">
    <location>
        <begin position="297"/>
        <end position="318"/>
    </location>
</feature>
<dbReference type="InterPro" id="IPR003838">
    <property type="entry name" value="ABC3_permease_C"/>
</dbReference>
<dbReference type="InterPro" id="IPR038766">
    <property type="entry name" value="Membrane_comp_ABC_pdt"/>
</dbReference>
<dbReference type="Pfam" id="PF02687">
    <property type="entry name" value="FtsX"/>
    <property type="match status" value="2"/>
</dbReference>
<evidence type="ECO:0000313" key="9">
    <source>
        <dbReference type="Proteomes" id="UP000460412"/>
    </source>
</evidence>
<feature type="transmembrane region" description="Helical" evidence="6">
    <location>
        <begin position="412"/>
        <end position="430"/>
    </location>
</feature>
<evidence type="ECO:0000256" key="1">
    <source>
        <dbReference type="ARBA" id="ARBA00004651"/>
    </source>
</evidence>
<dbReference type="AlphaFoldDB" id="A0A7X3MFE7"/>
<feature type="domain" description="ABC3 transporter permease C-terminal" evidence="7">
    <location>
        <begin position="654"/>
        <end position="774"/>
    </location>
</feature>
<evidence type="ECO:0000256" key="4">
    <source>
        <dbReference type="ARBA" id="ARBA00022989"/>
    </source>
</evidence>
<comment type="subcellular location">
    <subcellularLocation>
        <location evidence="1">Cell membrane</location>
        <topology evidence="1">Multi-pass membrane protein</topology>
    </subcellularLocation>
</comment>
<keyword evidence="2" id="KW-1003">Cell membrane</keyword>
<reference evidence="8 9" key="1">
    <citation type="submission" date="2019-12" db="EMBL/GenBank/DDBJ databases">
        <title>Sporaefaciens musculi gen. nov., sp. nov., a novel bacterium isolated from the caecum of an obese mouse.</title>
        <authorList>
            <person name="Rasmussen T.S."/>
            <person name="Streidl T."/>
            <person name="Hitch T.C.A."/>
            <person name="Wortmann E."/>
            <person name="Deptula P."/>
            <person name="Hansen M."/>
            <person name="Nielsen D.S."/>
            <person name="Clavel T."/>
            <person name="Vogensen F.K."/>
        </authorList>
    </citation>
    <scope>NUCLEOTIDE SEQUENCE [LARGE SCALE GENOMIC DNA]</scope>
    <source>
        <strain evidence="8 9">WCA-9-b2</strain>
    </source>
</reference>
<name>A0A7X3MFE7_9FIRM</name>
<evidence type="ECO:0000256" key="5">
    <source>
        <dbReference type="ARBA" id="ARBA00023136"/>
    </source>
</evidence>
<keyword evidence="5 6" id="KW-0472">Membrane</keyword>
<evidence type="ECO:0000256" key="6">
    <source>
        <dbReference type="SAM" id="Phobius"/>
    </source>
</evidence>
<dbReference type="PANTHER" id="PTHR30287">
    <property type="entry name" value="MEMBRANE COMPONENT OF PREDICTED ABC SUPERFAMILY METABOLITE UPTAKE TRANSPORTER"/>
    <property type="match status" value="1"/>
</dbReference>
<feature type="transmembrane region" description="Helical" evidence="6">
    <location>
        <begin position="237"/>
        <end position="268"/>
    </location>
</feature>
<organism evidence="8 9">
    <name type="scientific">Sporofaciens musculi</name>
    <dbReference type="NCBI Taxonomy" id="2681861"/>
    <lineage>
        <taxon>Bacteria</taxon>
        <taxon>Bacillati</taxon>
        <taxon>Bacillota</taxon>
        <taxon>Clostridia</taxon>
        <taxon>Lachnospirales</taxon>
        <taxon>Lachnospiraceae</taxon>
        <taxon>Sporofaciens</taxon>
    </lineage>
</organism>
<dbReference type="PANTHER" id="PTHR30287:SF2">
    <property type="entry name" value="BLL1001 PROTEIN"/>
    <property type="match status" value="1"/>
</dbReference>
<feature type="transmembrane region" description="Helical" evidence="6">
    <location>
        <begin position="653"/>
        <end position="675"/>
    </location>
</feature>
<gene>
    <name evidence="8" type="ORF">GN277_08600</name>
</gene>
<protein>
    <submittedName>
        <fullName evidence="8">FtsX-like permease family protein</fullName>
    </submittedName>
</protein>
<evidence type="ECO:0000313" key="8">
    <source>
        <dbReference type="EMBL" id="MXP75435.1"/>
    </source>
</evidence>
<feature type="transmembrane region" description="Helical" evidence="6">
    <location>
        <begin position="338"/>
        <end position="359"/>
    </location>
</feature>
<dbReference type="Proteomes" id="UP000460412">
    <property type="component" value="Unassembled WGS sequence"/>
</dbReference>
<dbReference type="GO" id="GO:0005886">
    <property type="term" value="C:plasma membrane"/>
    <property type="evidence" value="ECO:0007669"/>
    <property type="project" value="UniProtKB-SubCell"/>
</dbReference>
<proteinExistence type="predicted"/>
<keyword evidence="3 6" id="KW-0812">Transmembrane</keyword>
<sequence length="782" mass="87732">MFLRILKKDIKRKKTMNIILLIFVILAVTFMASSANNLITVSTALENYFEKAGIPDYWFATMNASDTARFEEFAKENGYDYYISQMIQIEPKNVLIEGKKLYYSSTLALSGLGGMKTFDKNNEEITHINDGEIYVPNFIFVSPENDFHEGGKILVSQNGTRKEFTIKGYSKDALFSSEMMGMTRFLISEKDAAMFRGKDASICSAVGIYTDDAGYRNRFNELGINTVMSIERSMVKMIYIMDILIAAILLVVSVCLILISMVVLRFIINFTITEEFREIGVLKAIGIHNNQIRGLYIVKYLAISVIGATLGLLISFPVSKIMLGAVSQKIVVSSRDNFWINIAAAVLAGMSVVLFSYLCTRRICRFSPIDGIHGGETGERYSQKGIIHLSKSRIPAVLFLAVNDILSGMKNYVSMIIIFLLGTLLVIIPVNTINTLCSDDLITTFNMVKSDHIISQELLFYPNQNNVEKVEQQFYKVREMFAQNRIDVKVFQEILFRSNVRKGDKLTNSLSFQGMGEVTADMYIYLEGTPPQNAHEVALTYLTAEQIGAKIGDRVEIKVGEDTKEYIVTAINQSLNNMGEGVRFHPDAKLDYRYAAGSFGIQVIYKDNPDKEELARRKELLERLFPDGKIYTSGEYIGHMIGDIVGQLDRLKVLILIVVLGINTLVAVLMVKSFIIKEKSEIALQKAMGFQDRSLILWQSLRIGIVLLTSVIFGVLVSSPLSSLIITPIFQMMGAYSIKYEIKTVEVYIVFPMIVLAATSFASFLSAQGLRRIVPSEISNIE</sequence>
<comment type="caution">
    <text evidence="8">The sequence shown here is derived from an EMBL/GenBank/DDBJ whole genome shotgun (WGS) entry which is preliminary data.</text>
</comment>
<feature type="transmembrane region" description="Helical" evidence="6">
    <location>
        <begin position="745"/>
        <end position="765"/>
    </location>
</feature>
<keyword evidence="9" id="KW-1185">Reference proteome</keyword>
<feature type="domain" description="ABC3 transporter permease C-terminal" evidence="7">
    <location>
        <begin position="251"/>
        <end position="368"/>
    </location>
</feature>
<evidence type="ECO:0000256" key="3">
    <source>
        <dbReference type="ARBA" id="ARBA00022692"/>
    </source>
</evidence>
<accession>A0A7X3MFE7</accession>
<feature type="transmembrane region" description="Helical" evidence="6">
    <location>
        <begin position="695"/>
        <end position="715"/>
    </location>
</feature>
<evidence type="ECO:0000259" key="7">
    <source>
        <dbReference type="Pfam" id="PF02687"/>
    </source>
</evidence>
<evidence type="ECO:0000256" key="2">
    <source>
        <dbReference type="ARBA" id="ARBA00022475"/>
    </source>
</evidence>